<reference evidence="4" key="1">
    <citation type="submission" date="2022-01" db="EMBL/GenBank/DDBJ databases">
        <authorList>
            <person name="Lagorce A."/>
        </authorList>
    </citation>
    <scope>NUCLEOTIDE SEQUENCE</scope>
    <source>
        <strain evidence="4">Th15_F1_A12</strain>
    </source>
</reference>
<protein>
    <submittedName>
        <fullName evidence="4">Bacterial Ig-like domain family protein</fullName>
    </submittedName>
</protein>
<feature type="domain" description="Big-1" evidence="3">
    <location>
        <begin position="644"/>
        <end position="739"/>
    </location>
</feature>
<dbReference type="PANTHER" id="PTHR39576">
    <property type="entry name" value="ATTACHING AND EFFACING PROTEIN HOMOLOG-RELATED-RELATED"/>
    <property type="match status" value="1"/>
</dbReference>
<accession>A0AAU9QGK3</accession>
<dbReference type="SUPFAM" id="SSF49373">
    <property type="entry name" value="Invasin/intimin cell-adhesion fragments"/>
    <property type="match status" value="5"/>
</dbReference>
<dbReference type="PROSITE" id="PS51127">
    <property type="entry name" value="BIG1"/>
    <property type="match status" value="4"/>
</dbReference>
<name>A0AAU9QGK3_9VIBR</name>
<evidence type="ECO:0000256" key="2">
    <source>
        <dbReference type="SAM" id="MobiDB-lite"/>
    </source>
</evidence>
<comment type="similarity">
    <text evidence="1">Belongs to the intimin/invasin family.</text>
</comment>
<evidence type="ECO:0000259" key="3">
    <source>
        <dbReference type="PROSITE" id="PS51127"/>
    </source>
</evidence>
<dbReference type="Proteomes" id="UP001295462">
    <property type="component" value="Unassembled WGS sequence"/>
</dbReference>
<comment type="caution">
    <text evidence="4">The sequence shown here is derived from an EMBL/GenBank/DDBJ whole genome shotgun (WGS) entry which is preliminary data.</text>
</comment>
<feature type="domain" description="Big-1" evidence="3">
    <location>
        <begin position="840"/>
        <end position="928"/>
    </location>
</feature>
<feature type="region of interest" description="Disordered" evidence="2">
    <location>
        <begin position="1128"/>
        <end position="1153"/>
    </location>
</feature>
<proteinExistence type="inferred from homology"/>
<dbReference type="AlphaFoldDB" id="A0AAU9QGK3"/>
<dbReference type="Gene3D" id="2.60.40.10">
    <property type="entry name" value="Immunoglobulins"/>
    <property type="match status" value="5"/>
</dbReference>
<gene>
    <name evidence="4" type="ORF">THF1A12_130117</name>
</gene>
<evidence type="ECO:0000313" key="4">
    <source>
        <dbReference type="EMBL" id="CAH1575633.1"/>
    </source>
</evidence>
<dbReference type="Pfam" id="PF02369">
    <property type="entry name" value="Big_1"/>
    <property type="match status" value="5"/>
</dbReference>
<dbReference type="InterPro" id="IPR013783">
    <property type="entry name" value="Ig-like_fold"/>
</dbReference>
<dbReference type="PANTHER" id="PTHR39576:SF2">
    <property type="entry name" value="ATTACHING AND EFFACING PROTEIN HOMOLOG-RELATED"/>
    <property type="match status" value="1"/>
</dbReference>
<dbReference type="GO" id="GO:0009279">
    <property type="term" value="C:cell outer membrane"/>
    <property type="evidence" value="ECO:0007669"/>
    <property type="project" value="TreeGrafter"/>
</dbReference>
<evidence type="ECO:0000313" key="5">
    <source>
        <dbReference type="Proteomes" id="UP001295462"/>
    </source>
</evidence>
<feature type="domain" description="Big-1" evidence="3">
    <location>
        <begin position="936"/>
        <end position="1025"/>
    </location>
</feature>
<dbReference type="RefSeq" id="WP_409588436.1">
    <property type="nucleotide sequence ID" value="NZ_CAKMTZ010000046.1"/>
</dbReference>
<dbReference type="InterPro" id="IPR003344">
    <property type="entry name" value="Big_1_dom"/>
</dbReference>
<sequence length="1166" mass="122903">MIIGKYASKALACVGGFIGGVRFSSNSNSTSIGKALLSSSVSFPNTAYLPSNEPTRADLRGDYLSVSSMPIQKVNSLKKWVRTLLPLGLLPILVACGGESDSGNSSEIWPENQVDQYVSVHAEDFYSVVQSTDSEEVRVNVVDKVARSGGERISLAEVEVLSSDPSCQLVDSDNESFQIISDHAMVCDYQYTVGLDGYSSGYQMIGKRSGVSRVVVANNAQQAELVPFGVAGYQGETLEINIENELTKVGDNTSLSGFSLTDDVILMPTGSSSTVSLDKTNNKISYTPAATFRGNERILYTLENSSGNVLVGSAVVTVSERSSVGIDIPDKIEIIDTVEVGKTVTIDISPYVIDKQDDNFQLIQVVAFDSAVALSDASDTTNKTFTFKVEHAGQYYVNAIVTDHRGGFDVALMKIVAINPNQTGLWGDYYYNNQIYSGPLTKSEADSGGIRNDGTYFDSAHSAKPAVAVFRQGNAAQYCGTFGRLPTKAELQAVWASDKGNSKNWPLSRGYIALDSSTYKVVSLSSGQELTDDGQGYYVTCVSNGALSIRAIDGTAVANGSDKAIVEATFLINGKAASGITVDASVSGRANLVKDSQVTDNSGKVRFEVTSTKAESVSISVDVGGTFSVSQTVTFIADVSTAVLRQISTSENNALADGIDQNQITALVVDKYFNSVPGVTVNFAATNSSTAKLKNTTGVTNASGNAVVNFTNTVAESVGIKATYKTIGLTSYARFVNDYSYGVLTIKTLTASAAANGSSKVSVEAEFKQHGSAAVGVDIKGVTTGSAKFVSSTVATGNDGKAKFELTNTKAESVNVTLSVGSFSRTVTLSFNADASSATITKIEIAKNNAVANNSATNQVNVVLADTNGNLVSNQTINFTVSNGSITSSTKTNASGVASVYVKNTKAGTTSVTAKYGTSTRSTNVSFIANVSSATLESLSIVKNNAAADGKETNQVRALLTDANDNPVSNQTVNFTVSGGAKVASTTKTDSNGNALANITNTSEGSTTVTGKYGTSSKQVNVNFELAKRPGYAILPKGYYISVIRQVEYTNTSGVQDCRGVHTTLVAASDEDQWVNFDGQVINMRWPHCEDAYGFDYPSQVIILNSTNIDAGPSRKLNFTTLPSILAPTHSSPSPSKHSTKCNGRGTATAKLSNDTGEVEMTIRCQ</sequence>
<dbReference type="InterPro" id="IPR051715">
    <property type="entry name" value="Intimin-Invasin_domain"/>
</dbReference>
<feature type="domain" description="Big-1" evidence="3">
    <location>
        <begin position="546"/>
        <end position="636"/>
    </location>
</feature>
<feature type="compositionally biased region" description="Low complexity" evidence="2">
    <location>
        <begin position="1128"/>
        <end position="1137"/>
    </location>
</feature>
<dbReference type="SMART" id="SM00634">
    <property type="entry name" value="BID_1"/>
    <property type="match status" value="5"/>
</dbReference>
<evidence type="ECO:0000256" key="1">
    <source>
        <dbReference type="ARBA" id="ARBA00010116"/>
    </source>
</evidence>
<dbReference type="InterPro" id="IPR008964">
    <property type="entry name" value="Invasin/intimin_cell_adhesion"/>
</dbReference>
<organism evidence="4 5">
    <name type="scientific">Vibrio jasicida</name>
    <dbReference type="NCBI Taxonomy" id="766224"/>
    <lineage>
        <taxon>Bacteria</taxon>
        <taxon>Pseudomonadati</taxon>
        <taxon>Pseudomonadota</taxon>
        <taxon>Gammaproteobacteria</taxon>
        <taxon>Vibrionales</taxon>
        <taxon>Vibrionaceae</taxon>
        <taxon>Vibrio</taxon>
    </lineage>
</organism>
<dbReference type="EMBL" id="CAKMUD010000035">
    <property type="protein sequence ID" value="CAH1575633.1"/>
    <property type="molecule type" value="Genomic_DNA"/>
</dbReference>